<sequence length="191" mass="21053">MATFYKPNAGFKRDLLKPGDIFINTSTFKPAHCGIVVDGLDIIHATGKGIVSTDIDLWGNEAEVFRPAPVLSKDEAGQVTNIAVEIKASATYGITRAGIKSTFSTHNVGGGTRARLEKYRERLKNDQGVVKHVYCSELVILCYQLAWIAGDAVNQGHRLFINLDGKHTWPSTLRRYLKGNNNWAFLGEYAA</sequence>
<evidence type="ECO:0000313" key="1">
    <source>
        <dbReference type="EMBL" id="MBR0668573.1"/>
    </source>
</evidence>
<comment type="caution">
    <text evidence="1">The sequence shown here is derived from an EMBL/GenBank/DDBJ whole genome shotgun (WGS) entry which is preliminary data.</text>
</comment>
<gene>
    <name evidence="1" type="ORF">GXW71_29750</name>
</gene>
<dbReference type="Proteomes" id="UP001196870">
    <property type="component" value="Unassembled WGS sequence"/>
</dbReference>
<dbReference type="SUPFAM" id="SSF54001">
    <property type="entry name" value="Cysteine proteinases"/>
    <property type="match status" value="1"/>
</dbReference>
<keyword evidence="2" id="KW-1185">Reference proteome</keyword>
<proteinExistence type="predicted"/>
<dbReference type="EMBL" id="JAAGBB010000061">
    <property type="protein sequence ID" value="MBR0668573.1"/>
    <property type="molecule type" value="Genomic_DNA"/>
</dbReference>
<dbReference type="RefSeq" id="WP_211856349.1">
    <property type="nucleotide sequence ID" value="NZ_JAAGBB010000061.1"/>
</dbReference>
<dbReference type="Gene3D" id="3.90.1720.10">
    <property type="entry name" value="endopeptidase domain like (from Nostoc punctiforme)"/>
    <property type="match status" value="1"/>
</dbReference>
<accession>A0ABS5F805</accession>
<reference evidence="2" key="1">
    <citation type="journal article" date="2021" name="Syst. Appl. Microbiol.">
        <title>Roseomonas hellenica sp. nov., isolated from roots of wild-growing Alkanna tinctoria.</title>
        <authorList>
            <person name="Rat A."/>
            <person name="Naranjo H.D."/>
            <person name="Lebbe L."/>
            <person name="Cnockaert M."/>
            <person name="Krigas N."/>
            <person name="Grigoriadou K."/>
            <person name="Maloupa E."/>
            <person name="Willems A."/>
        </authorList>
    </citation>
    <scope>NUCLEOTIDE SEQUENCE [LARGE SCALE GENOMIC DNA]</scope>
    <source>
        <strain evidence="2">LMG 31523</strain>
    </source>
</reference>
<organism evidence="1 2">
    <name type="scientific">Plastoroseomonas hellenica</name>
    <dbReference type="NCBI Taxonomy" id="2687306"/>
    <lineage>
        <taxon>Bacteria</taxon>
        <taxon>Pseudomonadati</taxon>
        <taxon>Pseudomonadota</taxon>
        <taxon>Alphaproteobacteria</taxon>
        <taxon>Acetobacterales</taxon>
        <taxon>Acetobacteraceae</taxon>
        <taxon>Plastoroseomonas</taxon>
    </lineage>
</organism>
<name>A0ABS5F805_9PROT</name>
<dbReference type="InterPro" id="IPR038765">
    <property type="entry name" value="Papain-like_cys_pep_sf"/>
</dbReference>
<protein>
    <submittedName>
        <fullName evidence="1">Uncharacterized protein</fullName>
    </submittedName>
</protein>
<evidence type="ECO:0000313" key="2">
    <source>
        <dbReference type="Proteomes" id="UP001196870"/>
    </source>
</evidence>